<proteinExistence type="predicted"/>
<accession>A0A2S0N699</accession>
<keyword evidence="5" id="KW-1185">Reference proteome</keyword>
<feature type="domain" description="N-acetyltransferase" evidence="3">
    <location>
        <begin position="3"/>
        <end position="148"/>
    </location>
</feature>
<dbReference type="RefSeq" id="WP_106746998.1">
    <property type="nucleotide sequence ID" value="NZ_CP027668.1"/>
</dbReference>
<name>A0A2S0N699_9HYPH</name>
<dbReference type="GO" id="GO:0016747">
    <property type="term" value="F:acyltransferase activity, transferring groups other than amino-acyl groups"/>
    <property type="evidence" value="ECO:0007669"/>
    <property type="project" value="InterPro"/>
</dbReference>
<dbReference type="SUPFAM" id="SSF55729">
    <property type="entry name" value="Acyl-CoA N-acyltransferases (Nat)"/>
    <property type="match status" value="1"/>
</dbReference>
<evidence type="ECO:0000256" key="1">
    <source>
        <dbReference type="ARBA" id="ARBA00022679"/>
    </source>
</evidence>
<dbReference type="KEGG" id="phr:C6569_00425"/>
<dbReference type="PANTHER" id="PTHR43877">
    <property type="entry name" value="AMINOALKYLPHOSPHONATE N-ACETYLTRANSFERASE-RELATED-RELATED"/>
    <property type="match status" value="1"/>
</dbReference>
<evidence type="ECO:0000313" key="5">
    <source>
        <dbReference type="Proteomes" id="UP000237889"/>
    </source>
</evidence>
<dbReference type="OrthoDB" id="9797417at2"/>
<gene>
    <name evidence="4" type="ORF">C6569_00425</name>
</gene>
<organism evidence="4 5">
    <name type="scientific">Phreatobacter cathodiphilus</name>
    <dbReference type="NCBI Taxonomy" id="1868589"/>
    <lineage>
        <taxon>Bacteria</taxon>
        <taxon>Pseudomonadati</taxon>
        <taxon>Pseudomonadota</taxon>
        <taxon>Alphaproteobacteria</taxon>
        <taxon>Hyphomicrobiales</taxon>
        <taxon>Phreatobacteraceae</taxon>
        <taxon>Phreatobacter</taxon>
    </lineage>
</organism>
<dbReference type="InterPro" id="IPR000182">
    <property type="entry name" value="GNAT_dom"/>
</dbReference>
<dbReference type="CDD" id="cd04301">
    <property type="entry name" value="NAT_SF"/>
    <property type="match status" value="1"/>
</dbReference>
<keyword evidence="2" id="KW-0012">Acyltransferase</keyword>
<dbReference type="InterPro" id="IPR016181">
    <property type="entry name" value="Acyl_CoA_acyltransferase"/>
</dbReference>
<dbReference type="AlphaFoldDB" id="A0A2S0N699"/>
<dbReference type="PROSITE" id="PS51186">
    <property type="entry name" value="GNAT"/>
    <property type="match status" value="1"/>
</dbReference>
<dbReference type="InterPro" id="IPR050832">
    <property type="entry name" value="Bact_Acetyltransf"/>
</dbReference>
<sequence>MTVRIVPYRPTLTPALADLWVAAWGRAYPIYDFETRRGWLLDRIAVMERDGTAILVALDGEAPAGFVTVHPVTGWIDQMLVGIAHQGRGVADALMAAAKQERPAGLTLDVNADNARAIAFYRRQGFVRTGGRVNEQGRPIDLMAWTPPPAPPSPGS</sequence>
<evidence type="ECO:0000256" key="2">
    <source>
        <dbReference type="ARBA" id="ARBA00023315"/>
    </source>
</evidence>
<evidence type="ECO:0000259" key="3">
    <source>
        <dbReference type="PROSITE" id="PS51186"/>
    </source>
</evidence>
<dbReference type="Pfam" id="PF00583">
    <property type="entry name" value="Acetyltransf_1"/>
    <property type="match status" value="1"/>
</dbReference>
<dbReference type="Proteomes" id="UP000237889">
    <property type="component" value="Chromosome"/>
</dbReference>
<dbReference type="Gene3D" id="3.40.630.30">
    <property type="match status" value="1"/>
</dbReference>
<reference evidence="4 5" key="1">
    <citation type="submission" date="2018-03" db="EMBL/GenBank/DDBJ databases">
        <title>Genome sequencing of Phreatobacter sp.</title>
        <authorList>
            <person name="Kim S.-J."/>
            <person name="Heo J."/>
            <person name="Kwon S.-W."/>
        </authorList>
    </citation>
    <scope>NUCLEOTIDE SEQUENCE [LARGE SCALE GENOMIC DNA]</scope>
    <source>
        <strain evidence="4 5">S-12</strain>
    </source>
</reference>
<keyword evidence="1 4" id="KW-0808">Transferase</keyword>
<protein>
    <submittedName>
        <fullName evidence="4">GNAT family N-acetyltransferase</fullName>
    </submittedName>
</protein>
<evidence type="ECO:0000313" key="4">
    <source>
        <dbReference type="EMBL" id="AVO43668.1"/>
    </source>
</evidence>
<dbReference type="EMBL" id="CP027668">
    <property type="protein sequence ID" value="AVO43668.1"/>
    <property type="molecule type" value="Genomic_DNA"/>
</dbReference>